<evidence type="ECO:0000256" key="4">
    <source>
        <dbReference type="ARBA" id="ARBA00022792"/>
    </source>
</evidence>
<evidence type="ECO:0000313" key="11">
    <source>
        <dbReference type="Proteomes" id="UP000806378"/>
    </source>
</evidence>
<feature type="transmembrane region" description="Helical" evidence="9">
    <location>
        <begin position="41"/>
        <end position="62"/>
    </location>
</feature>
<dbReference type="PANTHER" id="PTHR13032">
    <property type="entry name" value="MITOCHONDRIAL IMPORT INNER MEMBRANE TRANSLOCASE SUBUNIT TIM21"/>
    <property type="match status" value="1"/>
</dbReference>
<evidence type="ECO:0000256" key="9">
    <source>
        <dbReference type="RuleBase" id="RU367142"/>
    </source>
</evidence>
<comment type="function">
    <text evidence="9">Essential component of the TIM23 complex, a complex that mediates the translocation of transit peptide-containing proteins across the mitochondrial inner membrane.</text>
</comment>
<dbReference type="Gramene" id="rna-gnl|WGS:JABURB|Cocit.L4794.1">
    <property type="protein sequence ID" value="cds-KAF7846232.1"/>
    <property type="gene ID" value="gene-BT93_L4794"/>
</dbReference>
<dbReference type="EMBL" id="MU094322">
    <property type="protein sequence ID" value="KAF7846232.1"/>
    <property type="molecule type" value="Genomic_DNA"/>
</dbReference>
<protein>
    <recommendedName>
        <fullName evidence="9">Mitochondrial import inner membrane translocase subunit Tim21</fullName>
    </recommendedName>
</protein>
<comment type="similarity">
    <text evidence="2 9">Belongs to the TIM21 family.</text>
</comment>
<keyword evidence="3 9" id="KW-0812">Transmembrane</keyword>
<dbReference type="FunFam" id="3.10.450.320:FF:000002">
    <property type="entry name" value="Mitochondrial import inner membrane translocase subunit tim21"/>
    <property type="match status" value="1"/>
</dbReference>
<evidence type="ECO:0000313" key="10">
    <source>
        <dbReference type="EMBL" id="KAF7846232.1"/>
    </source>
</evidence>
<evidence type="ECO:0000256" key="2">
    <source>
        <dbReference type="ARBA" id="ARBA00010867"/>
    </source>
</evidence>
<dbReference type="GO" id="GO:0005744">
    <property type="term" value="C:TIM23 mitochondrial import inner membrane translocase complex"/>
    <property type="evidence" value="ECO:0007669"/>
    <property type="project" value="UniProtKB-UniRule"/>
</dbReference>
<evidence type="ECO:0000256" key="6">
    <source>
        <dbReference type="ARBA" id="ARBA00022989"/>
    </source>
</evidence>
<dbReference type="PANTHER" id="PTHR13032:SF6">
    <property type="entry name" value="MITOCHONDRIAL IMPORT INNER MEMBRANE TRANSLOCASE SUBUNIT TIM21"/>
    <property type="match status" value="1"/>
</dbReference>
<evidence type="ECO:0000256" key="1">
    <source>
        <dbReference type="ARBA" id="ARBA00004434"/>
    </source>
</evidence>
<keyword evidence="6 9" id="KW-1133">Transmembrane helix</keyword>
<keyword evidence="4 9" id="KW-0999">Mitochondrion inner membrane</keyword>
<dbReference type="GO" id="GO:0030150">
    <property type="term" value="P:protein import into mitochondrial matrix"/>
    <property type="evidence" value="ECO:0007669"/>
    <property type="project" value="UniProtKB-UniRule"/>
</dbReference>
<evidence type="ECO:0000256" key="7">
    <source>
        <dbReference type="ARBA" id="ARBA00023128"/>
    </source>
</evidence>
<sequence>MPGGSSSPPPRRAITVANDTGRIPWGQLSTREKAARSTQQSFNFLVVIVGVVMTGGVSYILYKEVFSTESKTAVFNRAADRIRQDPACVELLAGRGKGGEIQAYGEASWSRWARNRFIASRTETDRIGTTHMHMHFHVSGPLGKEGVVQVHMSKGRDESDFHYNTLALDVPGHDRIWLENADSGKLDKRNQGKMFGVKWW</sequence>
<dbReference type="Gene3D" id="3.10.450.320">
    <property type="entry name" value="Mitochondrial import inner membrane translocase subunit Tim21"/>
    <property type="match status" value="1"/>
</dbReference>
<organism evidence="10 11">
    <name type="scientific">Corymbia citriodora subsp. variegata</name>
    <dbReference type="NCBI Taxonomy" id="360336"/>
    <lineage>
        <taxon>Eukaryota</taxon>
        <taxon>Viridiplantae</taxon>
        <taxon>Streptophyta</taxon>
        <taxon>Embryophyta</taxon>
        <taxon>Tracheophyta</taxon>
        <taxon>Spermatophyta</taxon>
        <taxon>Magnoliopsida</taxon>
        <taxon>eudicotyledons</taxon>
        <taxon>Gunneridae</taxon>
        <taxon>Pentapetalae</taxon>
        <taxon>rosids</taxon>
        <taxon>malvids</taxon>
        <taxon>Myrtales</taxon>
        <taxon>Myrtaceae</taxon>
        <taxon>Myrtoideae</taxon>
        <taxon>Eucalypteae</taxon>
        <taxon>Corymbia</taxon>
    </lineage>
</organism>
<keyword evidence="9" id="KW-0811">Translocation</keyword>
<accession>A0A8T0CHL0</accession>
<dbReference type="AlphaFoldDB" id="A0A8T0CHL0"/>
<keyword evidence="9" id="KW-0813">Transport</keyword>
<dbReference type="InterPro" id="IPR038552">
    <property type="entry name" value="Tim21_IMS_sf"/>
</dbReference>
<gene>
    <name evidence="10" type="ORF">BT93_L4794</name>
</gene>
<keyword evidence="8 9" id="KW-0472">Membrane</keyword>
<dbReference type="OrthoDB" id="436405at2759"/>
<dbReference type="InterPro" id="IPR013261">
    <property type="entry name" value="Tim21"/>
</dbReference>
<proteinExistence type="inferred from homology"/>
<keyword evidence="11" id="KW-1185">Reference proteome</keyword>
<keyword evidence="5" id="KW-0809">Transit peptide</keyword>
<name>A0A8T0CHL0_CORYI</name>
<comment type="subunit">
    <text evidence="9">Component of the TIM23 complex.</text>
</comment>
<dbReference type="Pfam" id="PF08294">
    <property type="entry name" value="TIM21"/>
    <property type="match status" value="1"/>
</dbReference>
<keyword evidence="9" id="KW-0653">Protein transport</keyword>
<evidence type="ECO:0000256" key="8">
    <source>
        <dbReference type="ARBA" id="ARBA00023136"/>
    </source>
</evidence>
<reference evidence="10" key="1">
    <citation type="submission" date="2020-05" db="EMBL/GenBank/DDBJ databases">
        <title>WGS assembly of Corymbia citriodora subspecies variegata.</title>
        <authorList>
            <person name="Barry K."/>
            <person name="Hundley H."/>
            <person name="Shu S."/>
            <person name="Jenkins J."/>
            <person name="Grimwood J."/>
            <person name="Baten A."/>
        </authorList>
    </citation>
    <scope>NUCLEOTIDE SEQUENCE</scope>
    <source>
        <strain evidence="10">CV2-018</strain>
    </source>
</reference>
<comment type="caution">
    <text evidence="10">The sequence shown here is derived from an EMBL/GenBank/DDBJ whole genome shotgun (WGS) entry which is preliminary data.</text>
</comment>
<dbReference type="Proteomes" id="UP000806378">
    <property type="component" value="Unassembled WGS sequence"/>
</dbReference>
<evidence type="ECO:0000256" key="3">
    <source>
        <dbReference type="ARBA" id="ARBA00022692"/>
    </source>
</evidence>
<evidence type="ECO:0000256" key="5">
    <source>
        <dbReference type="ARBA" id="ARBA00022946"/>
    </source>
</evidence>
<keyword evidence="7 9" id="KW-0496">Mitochondrion</keyword>
<comment type="subcellular location">
    <subcellularLocation>
        <location evidence="1 9">Mitochondrion inner membrane</location>
        <topology evidence="1 9">Single-pass membrane protein</topology>
    </subcellularLocation>
</comment>